<evidence type="ECO:0000313" key="2">
    <source>
        <dbReference type="Proteomes" id="UP000694941"/>
    </source>
</evidence>
<dbReference type="Proteomes" id="UP000694941">
    <property type="component" value="Unplaced"/>
</dbReference>
<dbReference type="RefSeq" id="XP_022251625.1">
    <property type="nucleotide sequence ID" value="XM_022395917.1"/>
</dbReference>
<organism evidence="2 3">
    <name type="scientific">Limulus polyphemus</name>
    <name type="common">Atlantic horseshoe crab</name>
    <dbReference type="NCBI Taxonomy" id="6850"/>
    <lineage>
        <taxon>Eukaryota</taxon>
        <taxon>Metazoa</taxon>
        <taxon>Ecdysozoa</taxon>
        <taxon>Arthropoda</taxon>
        <taxon>Chelicerata</taxon>
        <taxon>Merostomata</taxon>
        <taxon>Xiphosura</taxon>
        <taxon>Limulidae</taxon>
        <taxon>Limulus</taxon>
    </lineage>
</organism>
<feature type="non-terminal residue" evidence="3">
    <location>
        <position position="164"/>
    </location>
</feature>
<accession>A0ABM1T6W9</accession>
<gene>
    <name evidence="3" type="primary">LOC111087836</name>
</gene>
<protein>
    <submittedName>
        <fullName evidence="3">Uncharacterized protein LOC111087836</fullName>
    </submittedName>
</protein>
<name>A0ABM1T6W9_LIMPO</name>
<keyword evidence="2" id="KW-1185">Reference proteome</keyword>
<proteinExistence type="predicted"/>
<reference evidence="3" key="1">
    <citation type="submission" date="2025-08" db="UniProtKB">
        <authorList>
            <consortium name="RefSeq"/>
        </authorList>
    </citation>
    <scope>IDENTIFICATION</scope>
    <source>
        <tissue evidence="3">Muscle</tissue>
    </source>
</reference>
<sequence>MLRRKGRKTVPSQLMRESSTSSSVPDESGLDDTNSLNAKLKFTQYLNQGVSFKTDEPLATAYFRNVACERNKKINQTIAEKDLPDGSCLSRVVKLKTSSHAGPSSAPVHPCEYVGSFLVAGSDQASRAEFVRIQLENMRGTRRRKPVVLVISLSGVKVCSLDGK</sequence>
<feature type="region of interest" description="Disordered" evidence="1">
    <location>
        <begin position="1"/>
        <end position="32"/>
    </location>
</feature>
<evidence type="ECO:0000256" key="1">
    <source>
        <dbReference type="SAM" id="MobiDB-lite"/>
    </source>
</evidence>
<evidence type="ECO:0000313" key="3">
    <source>
        <dbReference type="RefSeq" id="XP_022251625.1"/>
    </source>
</evidence>
<dbReference type="GeneID" id="111087836"/>